<gene>
    <name evidence="1" type="ORF">FLL46_22485</name>
</gene>
<evidence type="ECO:0000313" key="2">
    <source>
        <dbReference type="Proteomes" id="UP000315439"/>
    </source>
</evidence>
<organism evidence="1 2">
    <name type="scientific">Aliikangiella coralliicola</name>
    <dbReference type="NCBI Taxonomy" id="2592383"/>
    <lineage>
        <taxon>Bacteria</taxon>
        <taxon>Pseudomonadati</taxon>
        <taxon>Pseudomonadota</taxon>
        <taxon>Gammaproteobacteria</taxon>
        <taxon>Oceanospirillales</taxon>
        <taxon>Pleioneaceae</taxon>
        <taxon>Aliikangiella</taxon>
    </lineage>
</organism>
<accession>A0A545U4Q8</accession>
<dbReference type="Proteomes" id="UP000315439">
    <property type="component" value="Unassembled WGS sequence"/>
</dbReference>
<name>A0A545U4Q8_9GAMM</name>
<reference evidence="1 2" key="1">
    <citation type="submission" date="2019-07" db="EMBL/GenBank/DDBJ databases">
        <title>Draft genome for Aliikangiella sp. M105.</title>
        <authorList>
            <person name="Wang G."/>
        </authorList>
    </citation>
    <scope>NUCLEOTIDE SEQUENCE [LARGE SCALE GENOMIC DNA]</scope>
    <source>
        <strain evidence="1 2">M105</strain>
    </source>
</reference>
<proteinExistence type="predicted"/>
<protein>
    <submittedName>
        <fullName evidence="1">Uncharacterized protein</fullName>
    </submittedName>
</protein>
<dbReference type="AlphaFoldDB" id="A0A545U4Q8"/>
<sequence>MYSFKISCGNCDAHMGTLVFNNVHIESNVSRVDINESIEVLCELCSHNPEESFRHLVRGEMNKRIRLHKYMTSVFNQSIGPAGESSSVIAGRAGHPLLLKAGTHSELLLGFSEIEINYLRRAGSGIVNKNRSAIETELQCDMSTAFIRWLYLVQEIECGKMNTTYVRLVLSSALPKLPDLNQLKKMKGLRGRGKRIDFLNSYQNKIKKVGTELSKRLTRSKQLQRTDRSAVRVSLMEGEDSDG</sequence>
<comment type="caution">
    <text evidence="1">The sequence shown here is derived from an EMBL/GenBank/DDBJ whole genome shotgun (WGS) entry which is preliminary data.</text>
</comment>
<keyword evidence="2" id="KW-1185">Reference proteome</keyword>
<dbReference type="EMBL" id="VIKS01000014">
    <property type="protein sequence ID" value="TQV84393.1"/>
    <property type="molecule type" value="Genomic_DNA"/>
</dbReference>
<evidence type="ECO:0000313" key="1">
    <source>
        <dbReference type="EMBL" id="TQV84393.1"/>
    </source>
</evidence>
<dbReference type="RefSeq" id="WP_142933972.1">
    <property type="nucleotide sequence ID" value="NZ_ML660170.1"/>
</dbReference>